<name>A0A6J4R3P5_9ACTN</name>
<dbReference type="InterPro" id="IPR029039">
    <property type="entry name" value="Flavoprotein-like_sf"/>
</dbReference>
<reference evidence="2" key="1">
    <citation type="submission" date="2020-02" db="EMBL/GenBank/DDBJ databases">
        <authorList>
            <person name="Meier V. D."/>
        </authorList>
    </citation>
    <scope>NUCLEOTIDE SEQUENCE</scope>
    <source>
        <strain evidence="2">AVDCRST_MAG37</strain>
    </source>
</reference>
<organism evidence="2">
    <name type="scientific">uncultured Rubrobacteraceae bacterium</name>
    <dbReference type="NCBI Taxonomy" id="349277"/>
    <lineage>
        <taxon>Bacteria</taxon>
        <taxon>Bacillati</taxon>
        <taxon>Actinomycetota</taxon>
        <taxon>Rubrobacteria</taxon>
        <taxon>Rubrobacterales</taxon>
        <taxon>Rubrobacteraceae</taxon>
        <taxon>environmental samples</taxon>
    </lineage>
</organism>
<accession>A0A6J4R3P5</accession>
<dbReference type="EMBL" id="CADCVD010000167">
    <property type="protein sequence ID" value="CAA9458048.1"/>
    <property type="molecule type" value="Genomic_DNA"/>
</dbReference>
<dbReference type="Gene3D" id="3.40.50.360">
    <property type="match status" value="1"/>
</dbReference>
<feature type="domain" description="Flavodoxin-like" evidence="1">
    <location>
        <begin position="4"/>
        <end position="47"/>
    </location>
</feature>
<dbReference type="PROSITE" id="PS50902">
    <property type="entry name" value="FLAVODOXIN_LIKE"/>
    <property type="match status" value="1"/>
</dbReference>
<proteinExistence type="predicted"/>
<dbReference type="AlphaFoldDB" id="A0A6J4R3P5"/>
<evidence type="ECO:0000313" key="2">
    <source>
        <dbReference type="EMBL" id="CAA9458048.1"/>
    </source>
</evidence>
<evidence type="ECO:0000259" key="1">
    <source>
        <dbReference type="PROSITE" id="PS50902"/>
    </source>
</evidence>
<dbReference type="SUPFAM" id="SSF52218">
    <property type="entry name" value="Flavoproteins"/>
    <property type="match status" value="1"/>
</dbReference>
<dbReference type="InterPro" id="IPR008254">
    <property type="entry name" value="Flavodoxin/NO_synth"/>
</dbReference>
<dbReference type="Pfam" id="PF00258">
    <property type="entry name" value="Flavodoxin_1"/>
    <property type="match status" value="1"/>
</dbReference>
<protein>
    <recommendedName>
        <fullName evidence="1">Flavodoxin-like domain-containing protein</fullName>
    </recommendedName>
</protein>
<gene>
    <name evidence="2" type="ORF">AVDCRST_MAG37-3323</name>
</gene>
<dbReference type="GO" id="GO:0010181">
    <property type="term" value="F:FMN binding"/>
    <property type="evidence" value="ECO:0007669"/>
    <property type="project" value="InterPro"/>
</dbReference>
<sequence length="47" mass="4847">MDRAVILVGTETGTAEDLADELAATLGDAGVETEIVDMEEAEPGLLD</sequence>